<accession>A0AAV3W4U4</accession>
<dbReference type="InterPro" id="IPR000182">
    <property type="entry name" value="GNAT_dom"/>
</dbReference>
<dbReference type="AlphaFoldDB" id="A0AAV3W4U4"/>
<name>A0AAV3W4U4_9CLOT</name>
<evidence type="ECO:0000313" key="4">
    <source>
        <dbReference type="EMBL" id="GEA33030.1"/>
    </source>
</evidence>
<organism evidence="4 5">
    <name type="scientific">Clostridium diolis</name>
    <dbReference type="NCBI Taxonomy" id="223919"/>
    <lineage>
        <taxon>Bacteria</taxon>
        <taxon>Bacillati</taxon>
        <taxon>Bacillota</taxon>
        <taxon>Clostridia</taxon>
        <taxon>Eubacteriales</taxon>
        <taxon>Clostridiaceae</taxon>
        <taxon>Clostridium</taxon>
    </lineage>
</organism>
<dbReference type="PROSITE" id="PS51186">
    <property type="entry name" value="GNAT"/>
    <property type="match status" value="1"/>
</dbReference>
<dbReference type="CDD" id="cd04301">
    <property type="entry name" value="NAT_SF"/>
    <property type="match status" value="1"/>
</dbReference>
<evidence type="ECO:0000313" key="5">
    <source>
        <dbReference type="Proteomes" id="UP000325212"/>
    </source>
</evidence>
<evidence type="ECO:0000259" key="3">
    <source>
        <dbReference type="PROSITE" id="PS51186"/>
    </source>
</evidence>
<dbReference type="InterPro" id="IPR016181">
    <property type="entry name" value="Acyl_CoA_acyltransferase"/>
</dbReference>
<dbReference type="Pfam" id="PF00583">
    <property type="entry name" value="Acetyltransf_1"/>
    <property type="match status" value="1"/>
</dbReference>
<proteinExistence type="predicted"/>
<dbReference type="SUPFAM" id="SSF55729">
    <property type="entry name" value="Acyl-CoA N-acyltransferases (Nat)"/>
    <property type="match status" value="1"/>
</dbReference>
<dbReference type="GO" id="GO:0016747">
    <property type="term" value="F:acyltransferase activity, transferring groups other than amino-acyl groups"/>
    <property type="evidence" value="ECO:0007669"/>
    <property type="project" value="InterPro"/>
</dbReference>
<dbReference type="InterPro" id="IPR050680">
    <property type="entry name" value="YpeA/RimI_acetyltransf"/>
</dbReference>
<dbReference type="EMBL" id="BJLA01000017">
    <property type="protein sequence ID" value="GEA33030.1"/>
    <property type="molecule type" value="Genomic_DNA"/>
</dbReference>
<dbReference type="RefSeq" id="WP_039771634.1">
    <property type="nucleotide sequence ID" value="NZ_BJLA01000017.1"/>
</dbReference>
<evidence type="ECO:0000256" key="1">
    <source>
        <dbReference type="ARBA" id="ARBA00022679"/>
    </source>
</evidence>
<evidence type="ECO:0000256" key="2">
    <source>
        <dbReference type="ARBA" id="ARBA00023315"/>
    </source>
</evidence>
<dbReference type="PANTHER" id="PTHR43420:SF47">
    <property type="entry name" value="N-ACETYLTRANSFERASE DOMAIN-CONTAINING PROTEIN"/>
    <property type="match status" value="1"/>
</dbReference>
<dbReference type="Gene3D" id="3.40.630.30">
    <property type="match status" value="1"/>
</dbReference>
<keyword evidence="5" id="KW-1185">Reference proteome</keyword>
<protein>
    <submittedName>
        <fullName evidence="4">N-acetyltransferase</fullName>
    </submittedName>
</protein>
<sequence>MDITIEFGEVNDIDKLENLYNDLNDYLADGVNYPGWIKGIYPVRQNAIDGIKNGNLYVAKHNGTSIGSIILSHEPEPAYYNVKWGFEYDYSDVFVIHTFAVHPRFMKCGVGKALMDFADKHSVKSKVKSIRLDVFEGNMPAIRLYEKCGFEYIDTVDLGLGNYGLDWFKLYEKLI</sequence>
<gene>
    <name evidence="4" type="ORF">CDIOL_39530</name>
</gene>
<reference evidence="4 5" key="1">
    <citation type="submission" date="2019-06" db="EMBL/GenBank/DDBJ databases">
        <title>Draft genome sequence of Clostridium diolis DSM 15410.</title>
        <authorList>
            <person name="Kobayashi H."/>
            <person name="Tanizawa Y."/>
            <person name="Tohno M."/>
        </authorList>
    </citation>
    <scope>NUCLEOTIDE SEQUENCE [LARGE SCALE GENOMIC DNA]</scope>
    <source>
        <strain evidence="4 5">DSM 15410</strain>
    </source>
</reference>
<comment type="caution">
    <text evidence="4">The sequence shown here is derived from an EMBL/GenBank/DDBJ whole genome shotgun (WGS) entry which is preliminary data.</text>
</comment>
<keyword evidence="2" id="KW-0012">Acyltransferase</keyword>
<keyword evidence="1" id="KW-0808">Transferase</keyword>
<dbReference type="Proteomes" id="UP000325212">
    <property type="component" value="Unassembled WGS sequence"/>
</dbReference>
<dbReference type="PANTHER" id="PTHR43420">
    <property type="entry name" value="ACETYLTRANSFERASE"/>
    <property type="match status" value="1"/>
</dbReference>
<feature type="domain" description="N-acetyltransferase" evidence="3">
    <location>
        <begin position="3"/>
        <end position="172"/>
    </location>
</feature>